<dbReference type="AlphaFoldDB" id="A0A2V3ZXD7"/>
<dbReference type="PIRSF" id="PIRSF038896">
    <property type="entry name" value="NAPE-PLD"/>
    <property type="match status" value="1"/>
</dbReference>
<dbReference type="EMBL" id="QFLI01000007">
    <property type="protein sequence ID" value="PXX98845.1"/>
    <property type="molecule type" value="Genomic_DNA"/>
</dbReference>
<proteinExistence type="predicted"/>
<dbReference type="Gene3D" id="3.60.15.10">
    <property type="entry name" value="Ribonuclease Z/Hydroxyacylglutathione hydrolase-like"/>
    <property type="match status" value="1"/>
</dbReference>
<keyword evidence="1" id="KW-1133">Transmembrane helix</keyword>
<dbReference type="OrthoDB" id="9805728at2"/>
<keyword evidence="1" id="KW-0472">Membrane</keyword>
<dbReference type="InterPro" id="IPR036866">
    <property type="entry name" value="RibonucZ/Hydroxyglut_hydro"/>
</dbReference>
<keyword evidence="1" id="KW-0812">Transmembrane</keyword>
<dbReference type="Pfam" id="PF12706">
    <property type="entry name" value="Lactamase_B_2"/>
    <property type="match status" value="1"/>
</dbReference>
<dbReference type="InterPro" id="IPR001279">
    <property type="entry name" value="Metallo-B-lactamas"/>
</dbReference>
<dbReference type="GO" id="GO:0005737">
    <property type="term" value="C:cytoplasm"/>
    <property type="evidence" value="ECO:0007669"/>
    <property type="project" value="TreeGrafter"/>
</dbReference>
<gene>
    <name evidence="3" type="ORF">DF185_15835</name>
</gene>
<dbReference type="RefSeq" id="WP_110361736.1">
    <property type="nucleotide sequence ID" value="NZ_QFLI01000007.1"/>
</dbReference>
<keyword evidence="4" id="KW-1185">Reference proteome</keyword>
<feature type="transmembrane region" description="Helical" evidence="1">
    <location>
        <begin position="7"/>
        <end position="28"/>
    </location>
</feature>
<evidence type="ECO:0000313" key="3">
    <source>
        <dbReference type="EMBL" id="PXX98845.1"/>
    </source>
</evidence>
<evidence type="ECO:0000256" key="1">
    <source>
        <dbReference type="SAM" id="Phobius"/>
    </source>
</evidence>
<dbReference type="GO" id="GO:0008270">
    <property type="term" value="F:zinc ion binding"/>
    <property type="evidence" value="ECO:0007669"/>
    <property type="project" value="InterPro"/>
</dbReference>
<name>A0A2V3ZXD7_9BACT</name>
<dbReference type="SUPFAM" id="SSF56281">
    <property type="entry name" value="Metallo-hydrolase/oxidoreductase"/>
    <property type="match status" value="1"/>
</dbReference>
<evidence type="ECO:0000313" key="4">
    <source>
        <dbReference type="Proteomes" id="UP000248079"/>
    </source>
</evidence>
<dbReference type="InterPro" id="IPR024884">
    <property type="entry name" value="NAPE-PLD"/>
</dbReference>
<evidence type="ECO:0000259" key="2">
    <source>
        <dbReference type="Pfam" id="PF12706"/>
    </source>
</evidence>
<dbReference type="PANTHER" id="PTHR15032:SF4">
    <property type="entry name" value="N-ACYL-PHOSPHATIDYLETHANOLAMINE-HYDROLYZING PHOSPHOLIPASE D"/>
    <property type="match status" value="1"/>
</dbReference>
<accession>A0A2V3ZXD7</accession>
<feature type="domain" description="Metallo-beta-lactamase" evidence="2">
    <location>
        <begin position="126"/>
        <end position="322"/>
    </location>
</feature>
<sequence length="379" mass="43505">MRRLKKMGIGLGILLLVTCIIGVSFIYISPQFGRRANANQKKAYALLPNYKDGKFINREKIEMEMSMRSFSKMFREMLSPDPNVNPKSNIEVVNLNSDDLEVKADSINEVIWLGHSSFLIRLNGKTILLDPVFSEKTGPHSFFGRKKYNNQMPIDLIDIPHVDAVFISHDHYDHLDYYSIVNLKDKTDRFLVPIGVGNHLKSWKVDENKIQEFNWWDEGAFDGIQFAFTPTRHMSGRGLADQSSTLWGSWVLKGKDKSIYFSGDGGYGEHFKEIGEKYGPFDIGLMECGQYNKLWADVHMMPEESVQAGMDVKAKRIIPIHWGSYRLANHAWTEPVERFKAKAKELDATILTPRIGENINLNQQEHTQSTEWWVKITGK</sequence>
<dbReference type="Proteomes" id="UP000248079">
    <property type="component" value="Unassembled WGS sequence"/>
</dbReference>
<reference evidence="3 4" key="1">
    <citation type="submission" date="2018-05" db="EMBL/GenBank/DDBJ databases">
        <title>Marinifilum breve JC075T sp. nov., a marine bacterium isolated from Yongle Blue Hole in the South China Sea.</title>
        <authorList>
            <person name="Fu T."/>
        </authorList>
    </citation>
    <scope>NUCLEOTIDE SEQUENCE [LARGE SCALE GENOMIC DNA]</scope>
    <source>
        <strain evidence="3 4">JC075</strain>
    </source>
</reference>
<protein>
    <recommendedName>
        <fullName evidence="2">Metallo-beta-lactamase domain-containing protein</fullName>
    </recommendedName>
</protein>
<dbReference type="PANTHER" id="PTHR15032">
    <property type="entry name" value="N-ACYL-PHOSPHATIDYLETHANOLAMINE-HYDROLYZING PHOSPHOLIPASE D"/>
    <property type="match status" value="1"/>
</dbReference>
<comment type="caution">
    <text evidence="3">The sequence shown here is derived from an EMBL/GenBank/DDBJ whole genome shotgun (WGS) entry which is preliminary data.</text>
</comment>
<dbReference type="GO" id="GO:0070290">
    <property type="term" value="F:N-acylphosphatidylethanolamine-specific phospholipase D activity"/>
    <property type="evidence" value="ECO:0007669"/>
    <property type="project" value="InterPro"/>
</dbReference>
<organism evidence="3 4">
    <name type="scientific">Marinifilum breve</name>
    <dbReference type="NCBI Taxonomy" id="2184082"/>
    <lineage>
        <taxon>Bacteria</taxon>
        <taxon>Pseudomonadati</taxon>
        <taxon>Bacteroidota</taxon>
        <taxon>Bacteroidia</taxon>
        <taxon>Marinilabiliales</taxon>
        <taxon>Marinifilaceae</taxon>
    </lineage>
</organism>